<name>A0ABN9U1J6_9DINO</name>
<accession>A0ABN9U1J6</accession>
<protein>
    <submittedName>
        <fullName evidence="1">Uncharacterized protein</fullName>
    </submittedName>
</protein>
<reference evidence="1" key="1">
    <citation type="submission" date="2023-10" db="EMBL/GenBank/DDBJ databases">
        <authorList>
            <person name="Chen Y."/>
            <person name="Shah S."/>
            <person name="Dougan E. K."/>
            <person name="Thang M."/>
            <person name="Chan C."/>
        </authorList>
    </citation>
    <scope>NUCLEOTIDE SEQUENCE [LARGE SCALE GENOMIC DNA]</scope>
</reference>
<proteinExistence type="predicted"/>
<comment type="caution">
    <text evidence="1">The sequence shown here is derived from an EMBL/GenBank/DDBJ whole genome shotgun (WGS) entry which is preliminary data.</text>
</comment>
<sequence length="111" mass="12438">MASTPQAFWGKPVDPAYPLRLQCIDPAELLTCRADVDEIRKALKTWEHFFDQETVSSLTGPFMQFFGRTAEQHAQQQAAVTLTTEGDLHKRIFQVLNQGSPTNDDKVSQGS</sequence>
<evidence type="ECO:0000313" key="1">
    <source>
        <dbReference type="EMBL" id="CAK0852662.1"/>
    </source>
</evidence>
<organism evidence="1 2">
    <name type="scientific">Prorocentrum cordatum</name>
    <dbReference type="NCBI Taxonomy" id="2364126"/>
    <lineage>
        <taxon>Eukaryota</taxon>
        <taxon>Sar</taxon>
        <taxon>Alveolata</taxon>
        <taxon>Dinophyceae</taxon>
        <taxon>Prorocentrales</taxon>
        <taxon>Prorocentraceae</taxon>
        <taxon>Prorocentrum</taxon>
    </lineage>
</organism>
<dbReference type="EMBL" id="CAUYUJ010015329">
    <property type="protein sequence ID" value="CAK0852662.1"/>
    <property type="molecule type" value="Genomic_DNA"/>
</dbReference>
<keyword evidence="2" id="KW-1185">Reference proteome</keyword>
<evidence type="ECO:0000313" key="2">
    <source>
        <dbReference type="Proteomes" id="UP001189429"/>
    </source>
</evidence>
<dbReference type="Proteomes" id="UP001189429">
    <property type="component" value="Unassembled WGS sequence"/>
</dbReference>
<gene>
    <name evidence="1" type="ORF">PCOR1329_LOCUS44375</name>
</gene>